<gene>
    <name evidence="3" type="ORF">HMPREF9450_01128</name>
</gene>
<accession>G5H868</accession>
<dbReference type="PATRIC" id="fig|742725.3.peg.1193"/>
<comment type="similarity">
    <text evidence="1">Belongs to the HesA/MoeB/ThiF family.</text>
</comment>
<dbReference type="InterPro" id="IPR000594">
    <property type="entry name" value="ThiF_NAD_FAD-bd"/>
</dbReference>
<dbReference type="AlphaFoldDB" id="G5H868"/>
<dbReference type="GO" id="GO:0016779">
    <property type="term" value="F:nucleotidyltransferase activity"/>
    <property type="evidence" value="ECO:0007669"/>
    <property type="project" value="TreeGrafter"/>
</dbReference>
<dbReference type="InterPro" id="IPR045886">
    <property type="entry name" value="ThiF/MoeB/HesA"/>
</dbReference>
<dbReference type="OrthoDB" id="9804286at2"/>
<dbReference type="STRING" id="742725.HMPREF9450_01128"/>
<proteinExistence type="inferred from homology"/>
<evidence type="ECO:0000313" key="4">
    <source>
        <dbReference type="Proteomes" id="UP000006008"/>
    </source>
</evidence>
<dbReference type="PANTHER" id="PTHR10953">
    <property type="entry name" value="UBIQUITIN-ACTIVATING ENZYME E1"/>
    <property type="match status" value="1"/>
</dbReference>
<organism evidence="3 4">
    <name type="scientific">Alistipes indistinctus YIT 12060</name>
    <dbReference type="NCBI Taxonomy" id="742725"/>
    <lineage>
        <taxon>Bacteria</taxon>
        <taxon>Pseudomonadati</taxon>
        <taxon>Bacteroidota</taxon>
        <taxon>Bacteroidia</taxon>
        <taxon>Bacteroidales</taxon>
        <taxon>Rikenellaceae</taxon>
        <taxon>Alistipes</taxon>
    </lineage>
</organism>
<comment type="caution">
    <text evidence="3">The sequence shown here is derived from an EMBL/GenBank/DDBJ whole genome shotgun (WGS) entry which is preliminary data.</text>
</comment>
<keyword evidence="4" id="KW-1185">Reference proteome</keyword>
<dbReference type="eggNOG" id="COG0476">
    <property type="taxonomic scope" value="Bacteria"/>
</dbReference>
<dbReference type="Proteomes" id="UP000006008">
    <property type="component" value="Unassembled WGS sequence"/>
</dbReference>
<dbReference type="EMBL" id="ADLD01000011">
    <property type="protein sequence ID" value="EHB92263.1"/>
    <property type="molecule type" value="Genomic_DNA"/>
</dbReference>
<dbReference type="PANTHER" id="PTHR10953:SF102">
    <property type="entry name" value="ADENYLYLTRANSFERASE AND SULFURTRANSFERASE MOCS3"/>
    <property type="match status" value="1"/>
</dbReference>
<evidence type="ECO:0000256" key="1">
    <source>
        <dbReference type="ARBA" id="ARBA00009919"/>
    </source>
</evidence>
<dbReference type="FunFam" id="3.40.50.720:FF:000080">
    <property type="entry name" value="Thiazole biosynthesis adenylyltransferase ThiF"/>
    <property type="match status" value="1"/>
</dbReference>
<evidence type="ECO:0000313" key="3">
    <source>
        <dbReference type="EMBL" id="EHB92263.1"/>
    </source>
</evidence>
<dbReference type="Pfam" id="PF00899">
    <property type="entry name" value="ThiF"/>
    <property type="match status" value="1"/>
</dbReference>
<evidence type="ECO:0000259" key="2">
    <source>
        <dbReference type="Pfam" id="PF00899"/>
    </source>
</evidence>
<dbReference type="Gene3D" id="3.40.50.720">
    <property type="entry name" value="NAD(P)-binding Rossmann-like Domain"/>
    <property type="match status" value="1"/>
</dbReference>
<feature type="domain" description="THIF-type NAD/FAD binding fold" evidence="2">
    <location>
        <begin position="11"/>
        <end position="232"/>
    </location>
</feature>
<protein>
    <recommendedName>
        <fullName evidence="2">THIF-type NAD/FAD binding fold domain-containing protein</fullName>
    </recommendedName>
</protein>
<reference evidence="3 4" key="1">
    <citation type="submission" date="2011-08" db="EMBL/GenBank/DDBJ databases">
        <title>The Genome Sequence of Alistipes indistinctus YIT 12060.</title>
        <authorList>
            <consortium name="The Broad Institute Genome Sequencing Platform"/>
            <person name="Earl A."/>
            <person name="Ward D."/>
            <person name="Feldgarden M."/>
            <person name="Gevers D."/>
            <person name="Morotomi M."/>
            <person name="Young S.K."/>
            <person name="Zeng Q."/>
            <person name="Gargeya S."/>
            <person name="Fitzgerald M."/>
            <person name="Haas B."/>
            <person name="Abouelleil A."/>
            <person name="Alvarado L."/>
            <person name="Arachchi H.M."/>
            <person name="Berlin A."/>
            <person name="Brown A."/>
            <person name="Chapman S.B."/>
            <person name="Chen Z."/>
            <person name="Dunbar C."/>
            <person name="Freedman E."/>
            <person name="Gearin G."/>
            <person name="Gellesch M."/>
            <person name="Goldberg J."/>
            <person name="Griggs A."/>
            <person name="Gujja S."/>
            <person name="Heiman D."/>
            <person name="Howarth C."/>
            <person name="Larson L."/>
            <person name="Lui A."/>
            <person name="MacDonald P.J.P."/>
            <person name="Montmayeur A."/>
            <person name="Murphy C."/>
            <person name="Neiman D."/>
            <person name="Pearson M."/>
            <person name="Priest M."/>
            <person name="Roberts A."/>
            <person name="Saif S."/>
            <person name="Shea T."/>
            <person name="Shenoy N."/>
            <person name="Sisk P."/>
            <person name="Stolte C."/>
            <person name="Sykes S."/>
            <person name="Wortman J."/>
            <person name="Nusbaum C."/>
            <person name="Birren B."/>
        </authorList>
    </citation>
    <scope>NUCLEOTIDE SEQUENCE [LARGE SCALE GENOMIC DNA]</scope>
    <source>
        <strain evidence="3 4">YIT 12060</strain>
    </source>
</reference>
<dbReference type="GO" id="GO:0008641">
    <property type="term" value="F:ubiquitin-like modifier activating enzyme activity"/>
    <property type="evidence" value="ECO:0007669"/>
    <property type="project" value="InterPro"/>
</dbReference>
<dbReference type="GeneID" id="92815847"/>
<dbReference type="GO" id="GO:0005737">
    <property type="term" value="C:cytoplasm"/>
    <property type="evidence" value="ECO:0007669"/>
    <property type="project" value="TreeGrafter"/>
</dbReference>
<dbReference type="CDD" id="cd00757">
    <property type="entry name" value="ThiF_MoeB_HesA_family"/>
    <property type="match status" value="1"/>
</dbReference>
<dbReference type="InterPro" id="IPR035985">
    <property type="entry name" value="Ubiquitin-activating_enz"/>
</dbReference>
<dbReference type="HOGENOM" id="CLU_013325_10_0_10"/>
<sequence length="233" mass="24546">MELSAAQRERYERNLLVEGFTDRMQQALIAARVAVVGAGGLGSAALNYLVAAGVGHLTLIENDTVSLSNLQRQVLYTTADMGRPKAEVAAMRLSRLNPGCDIRVVTDRLTAANAAGLLGGHDAVVDCTDNYDARYVIDDFCREAEVPMIYGTAEAVGGQVAVFHAGGAGGYRDLYPERASQKPVVGVLSPIVGVIGSLQALETVKLLCGVGESLAGNLLVVDGRTMQVSKLEL</sequence>
<dbReference type="SUPFAM" id="SSF69572">
    <property type="entry name" value="Activating enzymes of the ubiquitin-like proteins"/>
    <property type="match status" value="1"/>
</dbReference>
<dbReference type="RefSeq" id="WP_009133934.1">
    <property type="nucleotide sequence ID" value="NZ_CP102250.1"/>
</dbReference>
<name>G5H868_9BACT</name>
<dbReference type="GO" id="GO:0004792">
    <property type="term" value="F:thiosulfate-cyanide sulfurtransferase activity"/>
    <property type="evidence" value="ECO:0007669"/>
    <property type="project" value="TreeGrafter"/>
</dbReference>